<reference evidence="1" key="1">
    <citation type="journal article" date="2023" name="Science">
        <title>Elucidation of the pathway for biosynthesis of saponin adjuvants from the soapbark tree.</title>
        <authorList>
            <person name="Reed J."/>
            <person name="Orme A."/>
            <person name="El-Demerdash A."/>
            <person name="Owen C."/>
            <person name="Martin L.B.B."/>
            <person name="Misra R.C."/>
            <person name="Kikuchi S."/>
            <person name="Rejzek M."/>
            <person name="Martin A.C."/>
            <person name="Harkess A."/>
            <person name="Leebens-Mack J."/>
            <person name="Louveau T."/>
            <person name="Stephenson M.J."/>
            <person name="Osbourn A."/>
        </authorList>
    </citation>
    <scope>NUCLEOTIDE SEQUENCE</scope>
    <source>
        <strain evidence="1">S10</strain>
    </source>
</reference>
<proteinExistence type="predicted"/>
<name>A0AAD7VEN6_QUISA</name>
<keyword evidence="2" id="KW-1185">Reference proteome</keyword>
<protein>
    <submittedName>
        <fullName evidence="1">Uncharacterized protein</fullName>
    </submittedName>
</protein>
<dbReference type="AlphaFoldDB" id="A0AAD7VEN6"/>
<accession>A0AAD7VEN6</accession>
<evidence type="ECO:0000313" key="1">
    <source>
        <dbReference type="EMBL" id="KAJ7972730.1"/>
    </source>
</evidence>
<dbReference type="EMBL" id="JARAOO010000004">
    <property type="protein sequence ID" value="KAJ7972730.1"/>
    <property type="molecule type" value="Genomic_DNA"/>
</dbReference>
<dbReference type="Proteomes" id="UP001163823">
    <property type="component" value="Chromosome 4"/>
</dbReference>
<gene>
    <name evidence="1" type="ORF">O6P43_010576</name>
</gene>
<dbReference type="KEGG" id="qsa:O6P43_010576"/>
<evidence type="ECO:0000313" key="2">
    <source>
        <dbReference type="Proteomes" id="UP001163823"/>
    </source>
</evidence>
<comment type="caution">
    <text evidence="1">The sequence shown here is derived from an EMBL/GenBank/DDBJ whole genome shotgun (WGS) entry which is preliminary data.</text>
</comment>
<organism evidence="1 2">
    <name type="scientific">Quillaja saponaria</name>
    <name type="common">Soap bark tree</name>
    <dbReference type="NCBI Taxonomy" id="32244"/>
    <lineage>
        <taxon>Eukaryota</taxon>
        <taxon>Viridiplantae</taxon>
        <taxon>Streptophyta</taxon>
        <taxon>Embryophyta</taxon>
        <taxon>Tracheophyta</taxon>
        <taxon>Spermatophyta</taxon>
        <taxon>Magnoliopsida</taxon>
        <taxon>eudicotyledons</taxon>
        <taxon>Gunneridae</taxon>
        <taxon>Pentapetalae</taxon>
        <taxon>rosids</taxon>
        <taxon>fabids</taxon>
        <taxon>Fabales</taxon>
        <taxon>Quillajaceae</taxon>
        <taxon>Quillaja</taxon>
    </lineage>
</organism>
<sequence>MGFLPLQVPHSCTLQWDKICTHGDSLDFVYHNLCGFFICKTHHSCSHHKVNNKKANNAKYPALLVLLE</sequence>